<reference evidence="1 2" key="1">
    <citation type="submission" date="2016-11" db="EMBL/GenBank/DDBJ databases">
        <authorList>
            <person name="Jaros S."/>
            <person name="Januszkiewicz K."/>
            <person name="Wedrychowicz H."/>
        </authorList>
    </citation>
    <scope>NUCLEOTIDE SEQUENCE [LARGE SCALE GENOMIC DNA]</scope>
    <source>
        <strain evidence="1 2">DSM 10068</strain>
    </source>
</reference>
<evidence type="ECO:0008006" key="3">
    <source>
        <dbReference type="Google" id="ProtNLM"/>
    </source>
</evidence>
<name>A0A1M5Y9J2_9FIRM</name>
<dbReference type="GO" id="GO:0004803">
    <property type="term" value="F:transposase activity"/>
    <property type="evidence" value="ECO:0007669"/>
    <property type="project" value="InterPro"/>
</dbReference>
<accession>A0A1M5Y9J2</accession>
<evidence type="ECO:0000313" key="1">
    <source>
        <dbReference type="EMBL" id="SHI08183.1"/>
    </source>
</evidence>
<proteinExistence type="predicted"/>
<dbReference type="Proteomes" id="UP000183995">
    <property type="component" value="Unassembled WGS sequence"/>
</dbReference>
<keyword evidence="2" id="KW-1185">Reference proteome</keyword>
<dbReference type="InterPro" id="IPR036515">
    <property type="entry name" value="Transposase_17_sf"/>
</dbReference>
<dbReference type="EMBL" id="FQXV01000007">
    <property type="protein sequence ID" value="SHI08183.1"/>
    <property type="molecule type" value="Genomic_DNA"/>
</dbReference>
<dbReference type="SUPFAM" id="SSF143422">
    <property type="entry name" value="Transposase IS200-like"/>
    <property type="match status" value="1"/>
</dbReference>
<gene>
    <name evidence="1" type="ORF">SAMN02745823_02329</name>
</gene>
<protein>
    <recommendedName>
        <fullName evidence="3">Transposase</fullName>
    </recommendedName>
</protein>
<dbReference type="AlphaFoldDB" id="A0A1M5Y9J2"/>
<dbReference type="GO" id="GO:0006313">
    <property type="term" value="P:DNA transposition"/>
    <property type="evidence" value="ECO:0007669"/>
    <property type="project" value="InterPro"/>
</dbReference>
<evidence type="ECO:0000313" key="2">
    <source>
        <dbReference type="Proteomes" id="UP000183995"/>
    </source>
</evidence>
<dbReference type="Gene3D" id="3.30.70.1290">
    <property type="entry name" value="Transposase IS200-like"/>
    <property type="match status" value="1"/>
</dbReference>
<organism evidence="1 2">
    <name type="scientific">Sporobacter termitidis DSM 10068</name>
    <dbReference type="NCBI Taxonomy" id="1123282"/>
    <lineage>
        <taxon>Bacteria</taxon>
        <taxon>Bacillati</taxon>
        <taxon>Bacillota</taxon>
        <taxon>Clostridia</taxon>
        <taxon>Eubacteriales</taxon>
        <taxon>Oscillospiraceae</taxon>
        <taxon>Sporobacter</taxon>
    </lineage>
</organism>
<dbReference type="GO" id="GO:0003677">
    <property type="term" value="F:DNA binding"/>
    <property type="evidence" value="ECO:0007669"/>
    <property type="project" value="InterPro"/>
</dbReference>
<sequence>MKLWQDSYYDHIIRDAKDYEMKYNYIETNPDRWIEDEYYFQS</sequence>
<dbReference type="STRING" id="1123282.SAMN02745823_02329"/>